<keyword evidence="1" id="KW-0547">Nucleotide-binding</keyword>
<feature type="compositionally biased region" description="Low complexity" evidence="2">
    <location>
        <begin position="102"/>
        <end position="120"/>
    </location>
</feature>
<dbReference type="InterPro" id="IPR045001">
    <property type="entry name" value="DRG"/>
</dbReference>
<feature type="region of interest" description="Disordered" evidence="2">
    <location>
        <begin position="164"/>
        <end position="183"/>
    </location>
</feature>
<dbReference type="InterPro" id="IPR006074">
    <property type="entry name" value="GTP1-OBG_CS"/>
</dbReference>
<dbReference type="SUPFAM" id="SSF52540">
    <property type="entry name" value="P-loop containing nucleoside triphosphate hydrolases"/>
    <property type="match status" value="1"/>
</dbReference>
<keyword evidence="1" id="KW-0342">GTP-binding</keyword>
<accession>A0ABR1GFE4</accession>
<evidence type="ECO:0000313" key="5">
    <source>
        <dbReference type="Proteomes" id="UP001363151"/>
    </source>
</evidence>
<evidence type="ECO:0000313" key="4">
    <source>
        <dbReference type="EMBL" id="KAK7254764.1"/>
    </source>
</evidence>
<gene>
    <name evidence="4" type="primary">DRG2</name>
    <name evidence="4" type="ORF">SO694_00131079</name>
</gene>
<proteinExistence type="predicted"/>
<feature type="domain" description="G" evidence="3">
    <location>
        <begin position="187"/>
        <end position="238"/>
    </location>
</feature>
<feature type="compositionally biased region" description="Polar residues" evidence="2">
    <location>
        <begin position="1"/>
        <end position="17"/>
    </location>
</feature>
<feature type="region of interest" description="Disordered" evidence="2">
    <location>
        <begin position="1"/>
        <end position="20"/>
    </location>
</feature>
<dbReference type="EMBL" id="JBBJCI010000018">
    <property type="protein sequence ID" value="KAK7254764.1"/>
    <property type="molecule type" value="Genomic_DNA"/>
</dbReference>
<dbReference type="PRINTS" id="PR00326">
    <property type="entry name" value="GTP1OBG"/>
</dbReference>
<dbReference type="InterPro" id="IPR006073">
    <property type="entry name" value="GTP-bd"/>
</dbReference>
<dbReference type="InterPro" id="IPR027417">
    <property type="entry name" value="P-loop_NTPase"/>
</dbReference>
<dbReference type="Proteomes" id="UP001363151">
    <property type="component" value="Unassembled WGS sequence"/>
</dbReference>
<feature type="compositionally biased region" description="Basic and acidic residues" evidence="2">
    <location>
        <begin position="87"/>
        <end position="98"/>
    </location>
</feature>
<protein>
    <submittedName>
        <fullName evidence="4">GTP binding protein</fullName>
    </submittedName>
</protein>
<evidence type="ECO:0000259" key="3">
    <source>
        <dbReference type="Pfam" id="PF01926"/>
    </source>
</evidence>
<dbReference type="PROSITE" id="PS00905">
    <property type="entry name" value="GTP1_OBG"/>
    <property type="match status" value="1"/>
</dbReference>
<comment type="caution">
    <text evidence="4">The sequence shown here is derived from an EMBL/GenBank/DDBJ whole genome shotgun (WGS) entry which is preliminary data.</text>
</comment>
<evidence type="ECO:0000256" key="2">
    <source>
        <dbReference type="SAM" id="MobiDB-lite"/>
    </source>
</evidence>
<keyword evidence="5" id="KW-1185">Reference proteome</keyword>
<sequence>MFNTSKLTRRNTQNQLESAGKITVDDNPIVVGMVTKGDCTNAAEGEAPVPYHGSAIFGFIARRSTKNAHAVEWPEGTIQQHPEEHATGGEITHGECGRRARSTSPTPSARSASSRRSANAAATMGIVDKIKELEAEYARTQKNKATEGHLGIIKAKLSKLRSSLLEEQSSSGGGGDGFDVKKSGDGRSEAAGYEFTTLTCIPGNILYNDTKIQLLDLPGIIEGAAHGKGRGKEVIAVARRRTSS</sequence>
<dbReference type="PANTHER" id="PTHR43127">
    <property type="entry name" value="DEVELOPMENTALLY-REGULATED GTP-BINDING PROTEIN 2"/>
    <property type="match status" value="1"/>
</dbReference>
<dbReference type="Gene3D" id="6.10.140.1070">
    <property type="match status" value="1"/>
</dbReference>
<organism evidence="4 5">
    <name type="scientific">Aureococcus anophagefferens</name>
    <name type="common">Harmful bloom alga</name>
    <dbReference type="NCBI Taxonomy" id="44056"/>
    <lineage>
        <taxon>Eukaryota</taxon>
        <taxon>Sar</taxon>
        <taxon>Stramenopiles</taxon>
        <taxon>Ochrophyta</taxon>
        <taxon>Pelagophyceae</taxon>
        <taxon>Pelagomonadales</taxon>
        <taxon>Pelagomonadaceae</taxon>
        <taxon>Aureococcus</taxon>
    </lineage>
</organism>
<dbReference type="Pfam" id="PF01926">
    <property type="entry name" value="MMR_HSR1"/>
    <property type="match status" value="1"/>
</dbReference>
<feature type="region of interest" description="Disordered" evidence="2">
    <location>
        <begin position="87"/>
        <end position="120"/>
    </location>
</feature>
<evidence type="ECO:0000256" key="1">
    <source>
        <dbReference type="ARBA" id="ARBA00023134"/>
    </source>
</evidence>
<name>A0ABR1GFE4_AURAN</name>
<reference evidence="4 5" key="1">
    <citation type="submission" date="2024-03" db="EMBL/GenBank/DDBJ databases">
        <title>Aureococcus anophagefferens CCMP1851 and Kratosvirus quantuckense: Draft genome of a second virus-susceptible host strain in the model system.</title>
        <authorList>
            <person name="Chase E."/>
            <person name="Truchon A.R."/>
            <person name="Schepens W."/>
            <person name="Wilhelm S.W."/>
        </authorList>
    </citation>
    <scope>NUCLEOTIDE SEQUENCE [LARGE SCALE GENOMIC DNA]</scope>
    <source>
        <strain evidence="4 5">CCMP1851</strain>
    </source>
</reference>